<accession>A0AAE0YG58</accession>
<name>A0AAE0YG58_9GAST</name>
<reference evidence="2" key="1">
    <citation type="journal article" date="2023" name="G3 (Bethesda)">
        <title>A reference genome for the long-term kleptoplast-retaining sea slug Elysia crispata morphotype clarki.</title>
        <authorList>
            <person name="Eastman K.E."/>
            <person name="Pendleton A.L."/>
            <person name="Shaikh M.A."/>
            <person name="Suttiyut T."/>
            <person name="Ogas R."/>
            <person name="Tomko P."/>
            <person name="Gavelis G."/>
            <person name="Widhalm J.R."/>
            <person name="Wisecaver J.H."/>
        </authorList>
    </citation>
    <scope>NUCLEOTIDE SEQUENCE</scope>
    <source>
        <strain evidence="2">ECLA1</strain>
    </source>
</reference>
<sequence>MRDRVTSIRSVKREFCCQDTVPLDREVSGRSRRAPGSSLLALAGEKVSTSLVRNTSALNLSPHPPGGGDLGGPLNTTEPRPGRGRFHKPRIRRGTCSSTRGIVHARRAAGCQGRVRPERQANIGGSQTSSETRATEEATGKPYHSPAKLYLTHHSNILLLRTQVPSQKPNFQRCSGILTQENDIHAIPPSPCPYRPGARLLAPVTAHPEPQVNKIRADQRPGTETNMVAGHDLGDACLPACLPACLERLDTWILDTSLDACTAYSSGS</sequence>
<evidence type="ECO:0000313" key="2">
    <source>
        <dbReference type="EMBL" id="KAK3744194.1"/>
    </source>
</evidence>
<evidence type="ECO:0000256" key="1">
    <source>
        <dbReference type="SAM" id="MobiDB-lite"/>
    </source>
</evidence>
<proteinExistence type="predicted"/>
<comment type="caution">
    <text evidence="2">The sequence shown here is derived from an EMBL/GenBank/DDBJ whole genome shotgun (WGS) entry which is preliminary data.</text>
</comment>
<evidence type="ECO:0000313" key="3">
    <source>
        <dbReference type="Proteomes" id="UP001283361"/>
    </source>
</evidence>
<organism evidence="2 3">
    <name type="scientific">Elysia crispata</name>
    <name type="common">lettuce slug</name>
    <dbReference type="NCBI Taxonomy" id="231223"/>
    <lineage>
        <taxon>Eukaryota</taxon>
        <taxon>Metazoa</taxon>
        <taxon>Spiralia</taxon>
        <taxon>Lophotrochozoa</taxon>
        <taxon>Mollusca</taxon>
        <taxon>Gastropoda</taxon>
        <taxon>Heterobranchia</taxon>
        <taxon>Euthyneura</taxon>
        <taxon>Panpulmonata</taxon>
        <taxon>Sacoglossa</taxon>
        <taxon>Placobranchoidea</taxon>
        <taxon>Plakobranchidae</taxon>
        <taxon>Elysia</taxon>
    </lineage>
</organism>
<gene>
    <name evidence="2" type="ORF">RRG08_038569</name>
</gene>
<dbReference type="Proteomes" id="UP001283361">
    <property type="component" value="Unassembled WGS sequence"/>
</dbReference>
<protein>
    <submittedName>
        <fullName evidence="2">Uncharacterized protein</fullName>
    </submittedName>
</protein>
<feature type="compositionally biased region" description="Basic residues" evidence="1">
    <location>
        <begin position="82"/>
        <end position="93"/>
    </location>
</feature>
<dbReference type="EMBL" id="JAWDGP010006272">
    <property type="protein sequence ID" value="KAK3744194.1"/>
    <property type="molecule type" value="Genomic_DNA"/>
</dbReference>
<dbReference type="AlphaFoldDB" id="A0AAE0YG58"/>
<feature type="region of interest" description="Disordered" evidence="1">
    <location>
        <begin position="56"/>
        <end position="142"/>
    </location>
</feature>
<keyword evidence="3" id="KW-1185">Reference proteome</keyword>